<dbReference type="OrthoDB" id="5982540at2759"/>
<dbReference type="Gene3D" id="1.10.1200.270">
    <property type="entry name" value="Methyltransferase, alpha-helical capping domain"/>
    <property type="match status" value="1"/>
</dbReference>
<evidence type="ECO:0000313" key="2">
    <source>
        <dbReference type="RefSeq" id="XP_031573757.1"/>
    </source>
</evidence>
<dbReference type="InterPro" id="IPR042086">
    <property type="entry name" value="MeTrfase_capping"/>
</dbReference>
<reference evidence="2" key="1">
    <citation type="submission" date="2025-08" db="UniProtKB">
        <authorList>
            <consortium name="RefSeq"/>
        </authorList>
    </citation>
    <scope>IDENTIFICATION</scope>
    <source>
        <tissue evidence="2">Tentacle</tissue>
    </source>
</reference>
<dbReference type="KEGG" id="aten:116307623"/>
<gene>
    <name evidence="2" type="primary">LOC116307623</name>
</gene>
<protein>
    <submittedName>
        <fullName evidence="2">Uncharacterized protein LOC116307623</fullName>
    </submittedName>
</protein>
<dbReference type="InParanoid" id="A0A6P8J2D9"/>
<accession>A0A6P8J2D9</accession>
<evidence type="ECO:0000313" key="1">
    <source>
        <dbReference type="Proteomes" id="UP000515163"/>
    </source>
</evidence>
<dbReference type="RefSeq" id="XP_031573757.1">
    <property type="nucleotide sequence ID" value="XM_031717897.1"/>
</dbReference>
<dbReference type="InterPro" id="IPR029063">
    <property type="entry name" value="SAM-dependent_MTases_sf"/>
</dbReference>
<organism evidence="1 2">
    <name type="scientific">Actinia tenebrosa</name>
    <name type="common">Australian red waratah sea anemone</name>
    <dbReference type="NCBI Taxonomy" id="6105"/>
    <lineage>
        <taxon>Eukaryota</taxon>
        <taxon>Metazoa</taxon>
        <taxon>Cnidaria</taxon>
        <taxon>Anthozoa</taxon>
        <taxon>Hexacorallia</taxon>
        <taxon>Actiniaria</taxon>
        <taxon>Actiniidae</taxon>
        <taxon>Actinia</taxon>
    </lineage>
</organism>
<dbReference type="AlphaFoldDB" id="A0A6P8J2D9"/>
<dbReference type="SUPFAM" id="SSF53335">
    <property type="entry name" value="S-adenosyl-L-methionine-dependent methyltransferases"/>
    <property type="match status" value="1"/>
</dbReference>
<proteinExistence type="predicted"/>
<name>A0A6P8J2D9_ACTTE</name>
<dbReference type="GeneID" id="116307623"/>
<sequence>MDEYRKPFECKNSPVYQAGLRLISMEKHVIPCPLKKKWLKEKGDPMAHAKRFVCSLRAWSNGTFMSGLSNCRSSEEKSNIVDELYRRVENEVAQHPEYYGIDRVQVYMVIEKQR</sequence>
<keyword evidence="1" id="KW-1185">Reference proteome</keyword>
<dbReference type="Proteomes" id="UP000515163">
    <property type="component" value="Unplaced"/>
</dbReference>